<feature type="compositionally biased region" description="Basic and acidic residues" evidence="5">
    <location>
        <begin position="178"/>
        <end position="187"/>
    </location>
</feature>
<evidence type="ECO:0000313" key="8">
    <source>
        <dbReference type="Proteomes" id="UP001596098"/>
    </source>
</evidence>
<dbReference type="PANTHER" id="PTHR18896:SF76">
    <property type="entry name" value="PHOSPHOLIPASE"/>
    <property type="match status" value="1"/>
</dbReference>
<keyword evidence="4" id="KW-0443">Lipid metabolism</keyword>
<evidence type="ECO:0000256" key="3">
    <source>
        <dbReference type="ARBA" id="ARBA00022801"/>
    </source>
</evidence>
<feature type="compositionally biased region" description="Basic and acidic residues" evidence="5">
    <location>
        <begin position="238"/>
        <end position="254"/>
    </location>
</feature>
<name>A0ABW1QVT1_9ACTN</name>
<evidence type="ECO:0000256" key="4">
    <source>
        <dbReference type="ARBA" id="ARBA00023098"/>
    </source>
</evidence>
<comment type="catalytic activity">
    <reaction evidence="1">
        <text>a 1,2-diacyl-sn-glycero-3-phosphocholine + H2O = a 1,2-diacyl-sn-glycero-3-phosphate + choline + H(+)</text>
        <dbReference type="Rhea" id="RHEA:14445"/>
        <dbReference type="ChEBI" id="CHEBI:15354"/>
        <dbReference type="ChEBI" id="CHEBI:15377"/>
        <dbReference type="ChEBI" id="CHEBI:15378"/>
        <dbReference type="ChEBI" id="CHEBI:57643"/>
        <dbReference type="ChEBI" id="CHEBI:58608"/>
        <dbReference type="EC" id="3.1.4.4"/>
    </reaction>
</comment>
<keyword evidence="2" id="KW-0677">Repeat</keyword>
<dbReference type="SMART" id="SM00155">
    <property type="entry name" value="PLDc"/>
    <property type="match status" value="2"/>
</dbReference>
<dbReference type="Gene3D" id="3.30.870.10">
    <property type="entry name" value="Endonuclease Chain A"/>
    <property type="match status" value="2"/>
</dbReference>
<sequence length="548" mass="61287">MGLSTTPIDPHQWFLSRSARGNTSTTIDDAHPGEAWSRGNLARPLVHGHTYFTELCAAVEATSAGDIVWFTDWQSNDDQQLTDSPHDTLLAVLGRAIDRGVDVRALVWRSHAGFLGYSHEEHRDLGQALQELGADVQLDMRVRRNGAHHQKFVVIRHADDSSRDIAYVGGIDLCHGRRDDANHHGDPQAEEIASEYGPRPPWHDVQVALQGPVVHDVETVFRERWNDSTPTSRNPFRRLRDSADDLHDEVRPLPEQRPAPAARSDADHAVQLLRTYPKLGHGWSFDFAPEGERSVARGYTKAVSHTRHLIYIEDQFLWGGEMSTVLVDALRANPELHLVAVLPQFPDQEGWFARDPQMLGRMRGVLRVMAAAPGRVAFYGLENHAGTPVYVHAKVCVLDDAWASIGSDNFCRRSWTNDSELSAAVMDLGGEGRAGYARRLRLTLAAEHLDRLDPDRLTSIDAMEDADLLEVMDDCVDPAALFDRFAESADALEAWHAGGQQGPRPPGRLRRLPDPSLGLARQALAAPMYRLLHDPDGRSWPMRWRKEF</sequence>
<evidence type="ECO:0000256" key="5">
    <source>
        <dbReference type="SAM" id="MobiDB-lite"/>
    </source>
</evidence>
<feature type="domain" description="PLD phosphodiesterase" evidence="6">
    <location>
        <begin position="387"/>
        <end position="414"/>
    </location>
</feature>
<evidence type="ECO:0000259" key="6">
    <source>
        <dbReference type="PROSITE" id="PS50035"/>
    </source>
</evidence>
<evidence type="ECO:0000313" key="7">
    <source>
        <dbReference type="EMBL" id="MFC6153634.1"/>
    </source>
</evidence>
<dbReference type="PANTHER" id="PTHR18896">
    <property type="entry name" value="PHOSPHOLIPASE D"/>
    <property type="match status" value="1"/>
</dbReference>
<dbReference type="PROSITE" id="PS50035">
    <property type="entry name" value="PLD"/>
    <property type="match status" value="2"/>
</dbReference>
<reference evidence="8" key="1">
    <citation type="journal article" date="2019" name="Int. J. Syst. Evol. Microbiol.">
        <title>The Global Catalogue of Microorganisms (GCM) 10K type strain sequencing project: providing services to taxonomists for standard genome sequencing and annotation.</title>
        <authorList>
            <consortium name="The Broad Institute Genomics Platform"/>
            <consortium name="The Broad Institute Genome Sequencing Center for Infectious Disease"/>
            <person name="Wu L."/>
            <person name="Ma J."/>
        </authorList>
    </citation>
    <scope>NUCLEOTIDE SEQUENCE [LARGE SCALE GENOMIC DNA]</scope>
    <source>
        <strain evidence="8">DFY28</strain>
    </source>
</reference>
<dbReference type="InterPro" id="IPR001736">
    <property type="entry name" value="PLipase_D/transphosphatidylase"/>
</dbReference>
<dbReference type="RefSeq" id="WP_128220068.1">
    <property type="nucleotide sequence ID" value="NZ_CP034929.1"/>
</dbReference>
<evidence type="ECO:0000256" key="2">
    <source>
        <dbReference type="ARBA" id="ARBA00022737"/>
    </source>
</evidence>
<comment type="caution">
    <text evidence="7">The sequence shown here is derived from an EMBL/GenBank/DDBJ whole genome shotgun (WGS) entry which is preliminary data.</text>
</comment>
<feature type="region of interest" description="Disordered" evidence="5">
    <location>
        <begin position="225"/>
        <end position="266"/>
    </location>
</feature>
<organism evidence="7 8">
    <name type="scientific">Nocardioides yefusunii</name>
    <dbReference type="NCBI Taxonomy" id="2500546"/>
    <lineage>
        <taxon>Bacteria</taxon>
        <taxon>Bacillati</taxon>
        <taxon>Actinomycetota</taxon>
        <taxon>Actinomycetes</taxon>
        <taxon>Propionibacteriales</taxon>
        <taxon>Nocardioidaceae</taxon>
        <taxon>Nocardioides</taxon>
    </lineage>
</organism>
<keyword evidence="3" id="KW-0378">Hydrolase</keyword>
<dbReference type="InterPro" id="IPR015679">
    <property type="entry name" value="PLipase_D_fam"/>
</dbReference>
<protein>
    <submittedName>
        <fullName evidence="7">Phospholipase D family protein</fullName>
    </submittedName>
</protein>
<dbReference type="CDD" id="cd09105">
    <property type="entry name" value="PLDc_vPLD1_2_like_2"/>
    <property type="match status" value="1"/>
</dbReference>
<dbReference type="SUPFAM" id="SSF56024">
    <property type="entry name" value="Phospholipase D/nuclease"/>
    <property type="match status" value="2"/>
</dbReference>
<dbReference type="EMBL" id="JBHSQI010000004">
    <property type="protein sequence ID" value="MFC6153634.1"/>
    <property type="molecule type" value="Genomic_DNA"/>
</dbReference>
<dbReference type="Proteomes" id="UP001596098">
    <property type="component" value="Unassembled WGS sequence"/>
</dbReference>
<keyword evidence="8" id="KW-1185">Reference proteome</keyword>
<gene>
    <name evidence="7" type="ORF">ACFPWU_08165</name>
</gene>
<feature type="region of interest" description="Disordered" evidence="5">
    <location>
        <begin position="178"/>
        <end position="203"/>
    </location>
</feature>
<feature type="domain" description="PLD phosphodiesterase" evidence="6">
    <location>
        <begin position="144"/>
        <end position="177"/>
    </location>
</feature>
<proteinExistence type="predicted"/>
<accession>A0ABW1QVT1</accession>
<evidence type="ECO:0000256" key="1">
    <source>
        <dbReference type="ARBA" id="ARBA00000798"/>
    </source>
</evidence>